<evidence type="ECO:0000313" key="4">
    <source>
        <dbReference type="EMBL" id="OAF63439.1"/>
    </source>
</evidence>
<protein>
    <recommendedName>
        <fullName evidence="3">C2H2-type domain-containing protein</fullName>
    </recommendedName>
</protein>
<feature type="compositionally biased region" description="Acidic residues" evidence="2">
    <location>
        <begin position="125"/>
        <end position="134"/>
    </location>
</feature>
<proteinExistence type="predicted"/>
<keyword evidence="1" id="KW-0862">Zinc</keyword>
<dbReference type="RefSeq" id="XP_024328707.1">
    <property type="nucleotide sequence ID" value="XM_024464015.1"/>
</dbReference>
<dbReference type="VEuPathDB" id="FungiDB:GMDG_03431"/>
<gene>
    <name evidence="4" type="ORF">VC83_00321</name>
</gene>
<reference evidence="4" key="1">
    <citation type="submission" date="2016-03" db="EMBL/GenBank/DDBJ databases">
        <title>Updated assembly of Pseudogymnoascus destructans, the fungus causing white-nose syndrome of bats.</title>
        <authorList>
            <person name="Palmer J.M."/>
            <person name="Drees K.P."/>
            <person name="Foster J.T."/>
            <person name="Lindner D.L."/>
        </authorList>
    </citation>
    <scope>NUCLEOTIDE SEQUENCE [LARGE SCALE GENOMIC DNA]</scope>
    <source>
        <strain evidence="4">20631-21</strain>
    </source>
</reference>
<accession>A0A177AMY5</accession>
<dbReference type="GO" id="GO:0008270">
    <property type="term" value="F:zinc ion binding"/>
    <property type="evidence" value="ECO:0007669"/>
    <property type="project" value="UniProtKB-KW"/>
</dbReference>
<feature type="domain" description="C2H2-type" evidence="3">
    <location>
        <begin position="68"/>
        <end position="100"/>
    </location>
</feature>
<keyword evidence="1" id="KW-0479">Metal-binding</keyword>
<dbReference type="AlphaFoldDB" id="A0A177AMY5"/>
<evidence type="ECO:0000259" key="3">
    <source>
        <dbReference type="PROSITE" id="PS50157"/>
    </source>
</evidence>
<evidence type="ECO:0000256" key="1">
    <source>
        <dbReference type="PROSITE-ProRule" id="PRU00042"/>
    </source>
</evidence>
<organism evidence="4">
    <name type="scientific">Pseudogymnoascus destructans</name>
    <dbReference type="NCBI Taxonomy" id="655981"/>
    <lineage>
        <taxon>Eukaryota</taxon>
        <taxon>Fungi</taxon>
        <taxon>Dikarya</taxon>
        <taxon>Ascomycota</taxon>
        <taxon>Pezizomycotina</taxon>
        <taxon>Leotiomycetes</taxon>
        <taxon>Thelebolales</taxon>
        <taxon>Thelebolaceae</taxon>
        <taxon>Pseudogymnoascus</taxon>
    </lineage>
</organism>
<evidence type="ECO:0000256" key="2">
    <source>
        <dbReference type="SAM" id="MobiDB-lite"/>
    </source>
</evidence>
<dbReference type="Gene3D" id="3.30.160.60">
    <property type="entry name" value="Classic Zinc Finger"/>
    <property type="match status" value="1"/>
</dbReference>
<dbReference type="Proteomes" id="UP000077154">
    <property type="component" value="Unassembled WGS sequence"/>
</dbReference>
<feature type="region of interest" description="Disordered" evidence="2">
    <location>
        <begin position="122"/>
        <end position="143"/>
    </location>
</feature>
<dbReference type="EMBL" id="KV441386">
    <property type="protein sequence ID" value="OAF63439.1"/>
    <property type="molecule type" value="Genomic_DNA"/>
</dbReference>
<keyword evidence="1" id="KW-0863">Zinc-finger</keyword>
<dbReference type="PROSITE" id="PS50157">
    <property type="entry name" value="ZINC_FINGER_C2H2_2"/>
    <property type="match status" value="1"/>
</dbReference>
<sequence length="263" mass="29899">MSDRPQPKTVATGKTKIAADGRTISIHHPNPTGEVRTRKEYRSLKNERVNLLPVKYKAEDSNPQNGHFQCPVDGCVQVFTRKAGLYNHMKRKNGHLQDTLHDNGDGTFSRVNGPQGLLRQNVEQQDAEQQDAEQQDAAAKDDMRVERPEFNDGHPQDQMDVFGAAHSPEADLRVVEDEILPYLPYKPAPSTPHVSPEPGIRAIEDPELGHGEVRIDIFERLGFTDDFPTEEEMPVELREKYRLFRYITGEELLSQTIPENPWE</sequence>
<dbReference type="InterPro" id="IPR013087">
    <property type="entry name" value="Znf_C2H2_type"/>
</dbReference>
<dbReference type="GeneID" id="36283419"/>
<name>A0A177AMY5_9PEZI</name>
<dbReference type="OrthoDB" id="3440220at2759"/>